<keyword evidence="4" id="KW-1185">Reference proteome</keyword>
<feature type="region of interest" description="Disordered" evidence="1">
    <location>
        <begin position="1"/>
        <end position="48"/>
    </location>
</feature>
<reference evidence="3" key="1">
    <citation type="submission" date="2023-08" db="EMBL/GenBank/DDBJ databases">
        <authorList>
            <person name="Alioto T."/>
            <person name="Alioto T."/>
            <person name="Gomez Garrido J."/>
        </authorList>
    </citation>
    <scope>NUCLEOTIDE SEQUENCE</scope>
</reference>
<keyword evidence="2" id="KW-0472">Membrane</keyword>
<keyword evidence="2" id="KW-0812">Transmembrane</keyword>
<evidence type="ECO:0000313" key="4">
    <source>
        <dbReference type="Proteomes" id="UP001162480"/>
    </source>
</evidence>
<dbReference type="EMBL" id="OX597842">
    <property type="protein sequence ID" value="CAI9743900.1"/>
    <property type="molecule type" value="Genomic_DNA"/>
</dbReference>
<keyword evidence="2" id="KW-1133">Transmembrane helix</keyword>
<organism evidence="3 4">
    <name type="scientific">Octopus vulgaris</name>
    <name type="common">Common octopus</name>
    <dbReference type="NCBI Taxonomy" id="6645"/>
    <lineage>
        <taxon>Eukaryota</taxon>
        <taxon>Metazoa</taxon>
        <taxon>Spiralia</taxon>
        <taxon>Lophotrochozoa</taxon>
        <taxon>Mollusca</taxon>
        <taxon>Cephalopoda</taxon>
        <taxon>Coleoidea</taxon>
        <taxon>Octopodiformes</taxon>
        <taxon>Octopoda</taxon>
        <taxon>Incirrata</taxon>
        <taxon>Octopodidae</taxon>
        <taxon>Octopus</taxon>
    </lineage>
</organism>
<gene>
    <name evidence="3" type="ORF">OCTVUL_1B008478</name>
</gene>
<evidence type="ECO:0000256" key="1">
    <source>
        <dbReference type="SAM" id="MobiDB-lite"/>
    </source>
</evidence>
<sequence>MEREKEKEGLARTESYDISQSGEKTETTTTKDAERTTTKDAETNGSEDSLPTYAYVLIFISVFVVIVIIKKGQE</sequence>
<evidence type="ECO:0000313" key="3">
    <source>
        <dbReference type="EMBL" id="CAI9743900.1"/>
    </source>
</evidence>
<feature type="transmembrane region" description="Helical" evidence="2">
    <location>
        <begin position="52"/>
        <end position="69"/>
    </location>
</feature>
<feature type="compositionally biased region" description="Basic and acidic residues" evidence="1">
    <location>
        <begin position="1"/>
        <end position="15"/>
    </location>
</feature>
<protein>
    <submittedName>
        <fullName evidence="3">Uncharacterized protein</fullName>
    </submittedName>
</protein>
<evidence type="ECO:0000256" key="2">
    <source>
        <dbReference type="SAM" id="Phobius"/>
    </source>
</evidence>
<proteinExistence type="predicted"/>
<feature type="compositionally biased region" description="Basic and acidic residues" evidence="1">
    <location>
        <begin position="23"/>
        <end position="42"/>
    </location>
</feature>
<dbReference type="Proteomes" id="UP001162480">
    <property type="component" value="Chromosome 29"/>
</dbReference>
<name>A0AA36FM09_OCTVU</name>
<dbReference type="AlphaFoldDB" id="A0AA36FM09"/>
<accession>A0AA36FM09</accession>